<sequence>IETNQLPGFIVKVYLLEADWLPCRAAPDFVISSFSKSPHFFYITSLAVFLSVARGKVSVSQAVIPSYTRAYHAPCSRIPRSLTLSCAPAMSLLQCPRQCNPANAGICLPGSVPCDVGTYGGRN</sequence>
<proteinExistence type="predicted"/>
<protein>
    <submittedName>
        <fullName evidence="1">Uncharacterized protein</fullName>
    </submittedName>
</protein>
<evidence type="ECO:0000313" key="2">
    <source>
        <dbReference type="Proteomes" id="UP001162483"/>
    </source>
</evidence>
<accession>A0ABN9FFX0</accession>
<organism evidence="1 2">
    <name type="scientific">Staurois parvus</name>
    <dbReference type="NCBI Taxonomy" id="386267"/>
    <lineage>
        <taxon>Eukaryota</taxon>
        <taxon>Metazoa</taxon>
        <taxon>Chordata</taxon>
        <taxon>Craniata</taxon>
        <taxon>Vertebrata</taxon>
        <taxon>Euteleostomi</taxon>
        <taxon>Amphibia</taxon>
        <taxon>Batrachia</taxon>
        <taxon>Anura</taxon>
        <taxon>Neobatrachia</taxon>
        <taxon>Ranoidea</taxon>
        <taxon>Ranidae</taxon>
        <taxon>Staurois</taxon>
    </lineage>
</organism>
<dbReference type="Proteomes" id="UP001162483">
    <property type="component" value="Unassembled WGS sequence"/>
</dbReference>
<comment type="caution">
    <text evidence="1">The sequence shown here is derived from an EMBL/GenBank/DDBJ whole genome shotgun (WGS) entry which is preliminary data.</text>
</comment>
<name>A0ABN9FFX0_9NEOB</name>
<dbReference type="EMBL" id="CATNWA010016839">
    <property type="protein sequence ID" value="CAI9595817.1"/>
    <property type="molecule type" value="Genomic_DNA"/>
</dbReference>
<reference evidence="1" key="1">
    <citation type="submission" date="2023-05" db="EMBL/GenBank/DDBJ databases">
        <authorList>
            <person name="Stuckert A."/>
        </authorList>
    </citation>
    <scope>NUCLEOTIDE SEQUENCE</scope>
</reference>
<evidence type="ECO:0000313" key="1">
    <source>
        <dbReference type="EMBL" id="CAI9595817.1"/>
    </source>
</evidence>
<keyword evidence="2" id="KW-1185">Reference proteome</keyword>
<gene>
    <name evidence="1" type="ORF">SPARVUS_LOCUS11946956</name>
</gene>
<feature type="non-terminal residue" evidence="1">
    <location>
        <position position="1"/>
    </location>
</feature>